<keyword evidence="2" id="KW-1185">Reference proteome</keyword>
<reference evidence="1" key="2">
    <citation type="submission" date="2022-06" db="UniProtKB">
        <authorList>
            <consortium name="EnsemblMetazoa"/>
        </authorList>
    </citation>
    <scope>IDENTIFICATION</scope>
</reference>
<organism evidence="1 2">
    <name type="scientific">Onchocerca volvulus</name>
    <dbReference type="NCBI Taxonomy" id="6282"/>
    <lineage>
        <taxon>Eukaryota</taxon>
        <taxon>Metazoa</taxon>
        <taxon>Ecdysozoa</taxon>
        <taxon>Nematoda</taxon>
        <taxon>Chromadorea</taxon>
        <taxon>Rhabditida</taxon>
        <taxon>Spirurina</taxon>
        <taxon>Spiruromorpha</taxon>
        <taxon>Filarioidea</taxon>
        <taxon>Onchocercidae</taxon>
        <taxon>Onchocerca</taxon>
    </lineage>
</organism>
<accession>A0A8R1Y1B7</accession>
<evidence type="ECO:0000313" key="2">
    <source>
        <dbReference type="Proteomes" id="UP000024404"/>
    </source>
</evidence>
<protein>
    <submittedName>
        <fullName evidence="1">Uncharacterized protein</fullName>
    </submittedName>
</protein>
<evidence type="ECO:0000313" key="1">
    <source>
        <dbReference type="EnsemblMetazoa" id="OVOC8147.1"/>
    </source>
</evidence>
<sequence length="118" mass="13622">MRYKKSYLGEKIDNFQAQIRRNMYLETSSKSIMLKLKRFDTHTDDNDDNAHCTAVVTTGLQLNARTLFLGFEPIDRPNDQPTDRPTDRPTNVCLFLHLSVYVYVCVCRSGGRKQMSAK</sequence>
<proteinExistence type="predicted"/>
<name>A0A8R1Y1B7_ONCVO</name>
<dbReference type="AlphaFoldDB" id="A0A8R1Y1B7"/>
<reference evidence="2" key="1">
    <citation type="submission" date="2013-10" db="EMBL/GenBank/DDBJ databases">
        <title>Genome sequencing of Onchocerca volvulus.</title>
        <authorList>
            <person name="Cotton J."/>
            <person name="Tsai J."/>
            <person name="Stanley E."/>
            <person name="Tracey A."/>
            <person name="Holroyd N."/>
            <person name="Lustigman S."/>
            <person name="Berriman M."/>
        </authorList>
    </citation>
    <scope>NUCLEOTIDE SEQUENCE</scope>
</reference>
<dbReference type="EMBL" id="CMVM020000247">
    <property type="status" value="NOT_ANNOTATED_CDS"/>
    <property type="molecule type" value="Genomic_DNA"/>
</dbReference>
<dbReference type="EnsemblMetazoa" id="OVOC8147.1">
    <property type="protein sequence ID" value="OVOC8147.1"/>
    <property type="gene ID" value="WBGene00244956"/>
</dbReference>
<dbReference type="Proteomes" id="UP000024404">
    <property type="component" value="Unassembled WGS sequence"/>
</dbReference>